<dbReference type="InterPro" id="IPR029753">
    <property type="entry name" value="D-isomer_DH_CS"/>
</dbReference>
<evidence type="ECO:0000256" key="1">
    <source>
        <dbReference type="ARBA" id="ARBA00000455"/>
    </source>
</evidence>
<dbReference type="GO" id="GO:0016616">
    <property type="term" value="F:oxidoreductase activity, acting on the CH-OH group of donors, NAD or NADP as acceptor"/>
    <property type="evidence" value="ECO:0007669"/>
    <property type="project" value="InterPro"/>
</dbReference>
<dbReference type="InterPro" id="IPR036291">
    <property type="entry name" value="NAD(P)-bd_dom_sf"/>
</dbReference>
<feature type="compositionally biased region" description="Basic residues" evidence="6">
    <location>
        <begin position="45"/>
        <end position="54"/>
    </location>
</feature>
<feature type="site" description="Important for catalytic activity" evidence="5">
    <location>
        <position position="669"/>
    </location>
</feature>
<accession>A0A3F2RCL2</accession>
<comment type="subunit">
    <text evidence="5">Homodimer.</text>
</comment>
<dbReference type="Gene3D" id="3.40.50.720">
    <property type="entry name" value="NAD(P)-binding Rossmann-like Domain"/>
    <property type="match status" value="2"/>
</dbReference>
<dbReference type="PROSITE" id="PS00065">
    <property type="entry name" value="D_2_HYDROXYACID_DH_1"/>
    <property type="match status" value="1"/>
</dbReference>
<evidence type="ECO:0000313" key="10">
    <source>
        <dbReference type="EMBL" id="RLN71198.1"/>
    </source>
</evidence>
<dbReference type="SUPFAM" id="SSF51735">
    <property type="entry name" value="NAD(P)-binding Rossmann-fold domains"/>
    <property type="match status" value="1"/>
</dbReference>
<comment type="subcellular location">
    <subcellularLocation>
        <location evidence="5">Cytoplasm</location>
    </subcellularLocation>
</comment>
<dbReference type="InterPro" id="IPR029752">
    <property type="entry name" value="D-isomer_DH_CS1"/>
</dbReference>
<dbReference type="PROSITE" id="PS00671">
    <property type="entry name" value="D_2_HYDROXYACID_DH_3"/>
    <property type="match status" value="1"/>
</dbReference>
<feature type="binding site" evidence="5">
    <location>
        <position position="531"/>
    </location>
    <ligand>
        <name>substrate</name>
    </ligand>
</feature>
<evidence type="ECO:0000259" key="7">
    <source>
        <dbReference type="Pfam" id="PF00389"/>
    </source>
</evidence>
<dbReference type="CDD" id="cd05302">
    <property type="entry name" value="FDH"/>
    <property type="match status" value="1"/>
</dbReference>
<dbReference type="EMBL" id="MBAD02000128">
    <property type="protein sequence ID" value="RLN71198.1"/>
    <property type="molecule type" value="Genomic_DNA"/>
</dbReference>
<evidence type="ECO:0000259" key="8">
    <source>
        <dbReference type="Pfam" id="PF02826"/>
    </source>
</evidence>
<organism evidence="9 11">
    <name type="scientific">Phytophthora kernoviae</name>
    <dbReference type="NCBI Taxonomy" id="325452"/>
    <lineage>
        <taxon>Eukaryota</taxon>
        <taxon>Sar</taxon>
        <taxon>Stramenopiles</taxon>
        <taxon>Oomycota</taxon>
        <taxon>Peronosporomycetes</taxon>
        <taxon>Peronosporales</taxon>
        <taxon>Peronosporaceae</taxon>
        <taxon>Phytophthora</taxon>
    </lineage>
</organism>
<dbReference type="AlphaFoldDB" id="A0A3F2RCL2"/>
<evidence type="ECO:0000256" key="5">
    <source>
        <dbReference type="HAMAP-Rule" id="MF_03210"/>
    </source>
</evidence>
<evidence type="ECO:0000256" key="6">
    <source>
        <dbReference type="SAM" id="MobiDB-lite"/>
    </source>
</evidence>
<keyword evidence="5" id="KW-0963">Cytoplasm</keyword>
<feature type="binding site" evidence="5">
    <location>
        <position position="667"/>
    </location>
    <ligand>
        <name>NAD(+)</name>
        <dbReference type="ChEBI" id="CHEBI:57540"/>
    </ligand>
</feature>
<reference evidence="11 12" key="1">
    <citation type="submission" date="2018-07" db="EMBL/GenBank/DDBJ databases">
        <title>Genome sequencing of oomycete isolates from Chile give support for New Zealand origin for Phytophthora kernoviae and make available the first Nothophytophthora sp. genome.</title>
        <authorList>
            <person name="Studholme D.J."/>
            <person name="Sanfuentes E."/>
            <person name="Panda P."/>
            <person name="Hill R."/>
            <person name="Sambles C."/>
            <person name="Grant M."/>
            <person name="Williams N.M."/>
            <person name="Mcdougal R.L."/>
        </authorList>
    </citation>
    <scope>NUCLEOTIDE SEQUENCE [LARGE SCALE GENOMIC DNA]</scope>
    <source>
        <strain evidence="9">Chile6</strain>
        <strain evidence="10">Chile7</strain>
    </source>
</reference>
<proteinExistence type="inferred from homology"/>
<feature type="binding site" evidence="5">
    <location>
        <begin position="641"/>
        <end position="645"/>
    </location>
    <ligand>
        <name>NAD(+)</name>
        <dbReference type="ChEBI" id="CHEBI:57540"/>
    </ligand>
</feature>
<evidence type="ECO:0000256" key="3">
    <source>
        <dbReference type="ARBA" id="ARBA00023002"/>
    </source>
</evidence>
<dbReference type="Pfam" id="PF02826">
    <property type="entry name" value="2-Hacid_dh_C"/>
    <property type="match status" value="1"/>
</dbReference>
<feature type="region of interest" description="Disordered" evidence="6">
    <location>
        <begin position="1"/>
        <end position="68"/>
    </location>
</feature>
<dbReference type="EC" id="1.17.1.9" evidence="2 5"/>
<dbReference type="GO" id="GO:0042183">
    <property type="term" value="P:formate catabolic process"/>
    <property type="evidence" value="ECO:0007669"/>
    <property type="project" value="UniProtKB-UniRule"/>
</dbReference>
<dbReference type="EMBL" id="MBDO02000670">
    <property type="protein sequence ID" value="RLN53026.1"/>
    <property type="molecule type" value="Genomic_DNA"/>
</dbReference>
<dbReference type="GO" id="GO:0005737">
    <property type="term" value="C:cytoplasm"/>
    <property type="evidence" value="ECO:0007669"/>
    <property type="project" value="UniProtKB-SubCell"/>
</dbReference>
<keyword evidence="4 5" id="KW-0520">NAD</keyword>
<dbReference type="InterPro" id="IPR006139">
    <property type="entry name" value="D-isomer_2_OHA_DH_cat_dom"/>
</dbReference>
<feature type="binding site" evidence="5">
    <location>
        <position position="693"/>
    </location>
    <ligand>
        <name>NAD(+)</name>
        <dbReference type="ChEBI" id="CHEBI:57540"/>
    </ligand>
</feature>
<feature type="binding site" evidence="5">
    <location>
        <begin position="717"/>
        <end position="720"/>
    </location>
    <ligand>
        <name>NAD(+)</name>
        <dbReference type="ChEBI" id="CHEBI:57540"/>
    </ligand>
</feature>
<dbReference type="InterPro" id="IPR006140">
    <property type="entry name" value="D-isomer_DH_NAD-bd"/>
</dbReference>
<sequence>MRWLAAMENSDASEAETEASVAPRENLNLSVTKGDVPASVSPQRASRHWQTHPKRTSDAIDTTHYGSKKRKYRKPTIDIRKEEIAKLLKELADLHSCMEELNARAMTPCAPEETPNEVVVANRVLRRAIQKQQRELTRFHALVSEYSLLSIHAGSPIHQDMHLNKDSKSRYATLTAMKMHALQMGARFLKERCPSIDPCKPMREDYGFEAPNGDFYATYISTSQFENSVKQVFDILLSYFSSIEICVSEKLGNVTIREDDDNLAPGVTQNRLVTTTIGGLWMESNTVYFSHYEEGGSEPGHEDGYGLFVADFIDGDERSPYRSHERIRRDFSSVLELTSYPTQRRTRGTKTVNSSDKKGTVVVMKRWVHSKVHHPQYDIPLTGWHEMRENTEHWIQTLHHTMLERYFAMVAPKHMKVVCALYEGGEHGKKNPDILGCVENELGLRKFLEDRGHEFVVTSDKDGDNSEFAKNLHDADVVISQPFWPAYITRERIAKAPKLKLAITAGIGSDHVDLAAACDRNITVAEVTGSNVVSVAEHVVMMTLSLVRNYMPAYKQVVDGKWDIAAIANHAYDLEDKHVGTVAAGRIGLRVLRRLKPFDVKLHYTDKVRLPAEVEKELNVKWHESVEDMVKECDVVTINCPLHPETENLFDAKMLSKMKKGAYLVNTARGKIVDKEALVKAVKSGHIQGYAGDVWFPQPAPTNHPWRSMPRHAMTPHYSGNTLDAQARYAAGTKEILERFFDGKPQRPEYLIADGGKVTSSSYTHGDATSGSL</sequence>
<dbReference type="PANTHER" id="PTHR42938:SF9">
    <property type="entry name" value="FORMATE DEHYDROGENASE 1"/>
    <property type="match status" value="1"/>
</dbReference>
<dbReference type="Proteomes" id="UP000284657">
    <property type="component" value="Unassembled WGS sequence"/>
</dbReference>
<dbReference type="FunFam" id="3.40.50.720:FF:000057">
    <property type="entry name" value="Formate dehydrogenase"/>
    <property type="match status" value="1"/>
</dbReference>
<evidence type="ECO:0000313" key="11">
    <source>
        <dbReference type="Proteomes" id="UP000277300"/>
    </source>
</evidence>
<dbReference type="InterPro" id="IPR033689">
    <property type="entry name" value="FDH_NAD-dep"/>
</dbReference>
<dbReference type="GO" id="GO:0008863">
    <property type="term" value="F:formate dehydrogenase (NAD+) activity"/>
    <property type="evidence" value="ECO:0007669"/>
    <property type="project" value="UniProtKB-UniRule"/>
</dbReference>
<dbReference type="OrthoDB" id="418179at2759"/>
<dbReference type="NCBIfam" id="NF005750">
    <property type="entry name" value="PRK07574.1"/>
    <property type="match status" value="1"/>
</dbReference>
<comment type="catalytic activity">
    <reaction evidence="1 5">
        <text>formate + NAD(+) = CO2 + NADH</text>
        <dbReference type="Rhea" id="RHEA:15985"/>
        <dbReference type="ChEBI" id="CHEBI:15740"/>
        <dbReference type="ChEBI" id="CHEBI:16526"/>
        <dbReference type="ChEBI" id="CHEBI:57540"/>
        <dbReference type="ChEBI" id="CHEBI:57945"/>
        <dbReference type="EC" id="1.17.1.9"/>
    </reaction>
</comment>
<name>A0A3F2RCL2_9STRA</name>
<comment type="caution">
    <text evidence="9">The sequence shown here is derived from an EMBL/GenBank/DDBJ whole genome shotgun (WGS) entry which is preliminary data.</text>
</comment>
<dbReference type="Pfam" id="PF00389">
    <property type="entry name" value="2-Hacid_dh"/>
    <property type="match status" value="1"/>
</dbReference>
<comment type="caution">
    <text evidence="5">Lacks conserved residue(s) required for the propagation of feature annotation.</text>
</comment>
<dbReference type="HAMAP" id="MF_03210">
    <property type="entry name" value="Formate_dehydrogenase"/>
    <property type="match status" value="1"/>
</dbReference>
<comment type="similarity">
    <text evidence="5">Belongs to the D-isomer specific 2-hydroxyacid dehydrogenase family. FDH subfamily.</text>
</comment>
<feature type="domain" description="D-isomer specific 2-hydroxyacid dehydrogenase catalytic" evidence="7">
    <location>
        <begin position="445"/>
        <end position="746"/>
    </location>
</feature>
<dbReference type="SUPFAM" id="SSF52283">
    <property type="entry name" value="Formate/glycerate dehydrogenase catalytic domain-like"/>
    <property type="match status" value="1"/>
</dbReference>
<feature type="binding site" evidence="5">
    <location>
        <position position="507"/>
    </location>
    <ligand>
        <name>substrate</name>
    </ligand>
</feature>
<feature type="binding site" evidence="5">
    <location>
        <position position="762"/>
    </location>
    <ligand>
        <name>NAD(+)</name>
        <dbReference type="ChEBI" id="CHEBI:57540"/>
    </ligand>
</feature>
<evidence type="ECO:0000313" key="9">
    <source>
        <dbReference type="EMBL" id="RLN53026.1"/>
    </source>
</evidence>
<evidence type="ECO:0000256" key="2">
    <source>
        <dbReference type="ARBA" id="ARBA00013128"/>
    </source>
</evidence>
<dbReference type="PROSITE" id="PS00670">
    <property type="entry name" value="D_2_HYDROXYACID_DH_2"/>
    <property type="match status" value="1"/>
</dbReference>
<protein>
    <recommendedName>
        <fullName evidence="2 5">Formate dehydrogenase</fullName>
        <shortName evidence="5">FDH</shortName>
        <ecNumber evidence="2 5">1.17.1.9</ecNumber>
    </recommendedName>
    <alternativeName>
        <fullName evidence="5">NAD-dependent formate dehydrogenase</fullName>
    </alternativeName>
</protein>
<comment type="function">
    <text evidence="5">Catalyzes the NAD(+)-dependent oxidation of formate to carbon dioxide. Formate oxidation is the final step in the methanol oxidation pathway in methylotrophic microorganisms. Has a role in the detoxification of exogenous formate in non-methylotrophic organisms.</text>
</comment>
<gene>
    <name evidence="10" type="ORF">BBJ29_009167</name>
    <name evidence="9" type="ORF">BBP00_00009467</name>
</gene>
<dbReference type="Proteomes" id="UP000277300">
    <property type="component" value="Unassembled WGS sequence"/>
</dbReference>
<feature type="binding site" evidence="5">
    <location>
        <begin position="586"/>
        <end position="587"/>
    </location>
    <ligand>
        <name>NAD(+)</name>
        <dbReference type="ChEBI" id="CHEBI:57540"/>
    </ligand>
</feature>
<dbReference type="GO" id="GO:0051287">
    <property type="term" value="F:NAD binding"/>
    <property type="evidence" value="ECO:0007669"/>
    <property type="project" value="InterPro"/>
</dbReference>
<feature type="domain" description="D-isomer specific 2-hydroxyacid dehydrogenase NAD-binding" evidence="8">
    <location>
        <begin position="540"/>
        <end position="718"/>
    </location>
</feature>
<keyword evidence="3 5" id="KW-0560">Oxidoreductase</keyword>
<evidence type="ECO:0000256" key="4">
    <source>
        <dbReference type="ARBA" id="ARBA00023027"/>
    </source>
</evidence>
<feature type="site" description="Important for catalytic activity" evidence="5">
    <location>
        <position position="717"/>
    </location>
</feature>
<evidence type="ECO:0000313" key="12">
    <source>
        <dbReference type="Proteomes" id="UP000284657"/>
    </source>
</evidence>
<dbReference type="PANTHER" id="PTHR42938">
    <property type="entry name" value="FORMATE DEHYDROGENASE 1"/>
    <property type="match status" value="1"/>
</dbReference>
<feature type="binding site" evidence="5">
    <location>
        <position position="606"/>
    </location>
    <ligand>
        <name>NAD(+)</name>
        <dbReference type="ChEBI" id="CHEBI:57540"/>
    </ligand>
</feature>